<gene>
    <name evidence="3" type="ORF">O6R05_02850</name>
</gene>
<name>A0ABY7QUQ0_9FIRM</name>
<sequence>MITIKFERNKGRAAAYDSDKIIGESTFSDSKNLWIIDHTTVEDGYTGQGIAKQLVEAIVDAARQEGIQLTATCPYALKLFSKSHDYDDVLLR</sequence>
<accession>A0ABY7QUQ0</accession>
<feature type="domain" description="N-acetyltransferase" evidence="2">
    <location>
        <begin position="5"/>
        <end position="91"/>
    </location>
</feature>
<dbReference type="InterPro" id="IPR016181">
    <property type="entry name" value="Acyl_CoA_acyltransferase"/>
</dbReference>
<dbReference type="EMBL" id="CP115667">
    <property type="protein sequence ID" value="WBW50499.1"/>
    <property type="molecule type" value="Genomic_DNA"/>
</dbReference>
<organism evidence="3 4">
    <name type="scientific">Peptoniphilus equinus</name>
    <dbReference type="NCBI Taxonomy" id="3016343"/>
    <lineage>
        <taxon>Bacteria</taxon>
        <taxon>Bacillati</taxon>
        <taxon>Bacillota</taxon>
        <taxon>Tissierellia</taxon>
        <taxon>Tissierellales</taxon>
        <taxon>Peptoniphilaceae</taxon>
        <taxon>Peptoniphilus</taxon>
    </lineage>
</organism>
<dbReference type="InterPro" id="IPR000182">
    <property type="entry name" value="GNAT_dom"/>
</dbReference>
<evidence type="ECO:0000313" key="4">
    <source>
        <dbReference type="Proteomes" id="UP001210339"/>
    </source>
</evidence>
<dbReference type="InterPro" id="IPR031165">
    <property type="entry name" value="GNAT_YJDJ"/>
</dbReference>
<dbReference type="PANTHER" id="PTHR31435:SF10">
    <property type="entry name" value="BSR4717 PROTEIN"/>
    <property type="match status" value="1"/>
</dbReference>
<dbReference type="Gene3D" id="3.40.630.30">
    <property type="match status" value="1"/>
</dbReference>
<keyword evidence="4" id="KW-1185">Reference proteome</keyword>
<dbReference type="InterPro" id="IPR045057">
    <property type="entry name" value="Gcn5-rel_NAT"/>
</dbReference>
<evidence type="ECO:0000259" key="1">
    <source>
        <dbReference type="PROSITE" id="PS51186"/>
    </source>
</evidence>
<dbReference type="Proteomes" id="UP001210339">
    <property type="component" value="Chromosome"/>
</dbReference>
<dbReference type="CDD" id="cd04301">
    <property type="entry name" value="NAT_SF"/>
    <property type="match status" value="1"/>
</dbReference>
<protein>
    <submittedName>
        <fullName evidence="3">GNAT family N-acetyltransferase</fullName>
    </submittedName>
</protein>
<dbReference type="PANTHER" id="PTHR31435">
    <property type="entry name" value="PROTEIN NATD1"/>
    <property type="match status" value="1"/>
</dbReference>
<feature type="domain" description="N-acetyltransferase" evidence="1">
    <location>
        <begin position="1"/>
        <end position="92"/>
    </location>
</feature>
<dbReference type="PROSITE" id="PS51186">
    <property type="entry name" value="GNAT"/>
    <property type="match status" value="1"/>
</dbReference>
<evidence type="ECO:0000259" key="2">
    <source>
        <dbReference type="PROSITE" id="PS51729"/>
    </source>
</evidence>
<dbReference type="PROSITE" id="PS51729">
    <property type="entry name" value="GNAT_YJDJ"/>
    <property type="match status" value="1"/>
</dbReference>
<evidence type="ECO:0000313" key="3">
    <source>
        <dbReference type="EMBL" id="WBW50499.1"/>
    </source>
</evidence>
<dbReference type="RefSeq" id="WP_271192031.1">
    <property type="nucleotide sequence ID" value="NZ_CP115667.1"/>
</dbReference>
<dbReference type="SUPFAM" id="SSF55729">
    <property type="entry name" value="Acyl-CoA N-acyltransferases (Nat)"/>
    <property type="match status" value="1"/>
</dbReference>
<reference evidence="3 4" key="1">
    <citation type="submission" date="2023-01" db="EMBL/GenBank/DDBJ databases">
        <authorList>
            <person name="Lee S.H."/>
            <person name="Jung H.S."/>
            <person name="Yun J.U."/>
        </authorList>
    </citation>
    <scope>NUCLEOTIDE SEQUENCE [LARGE SCALE GENOMIC DNA]</scope>
    <source>
        <strain evidence="3 4">CBA3646</strain>
    </source>
</reference>
<proteinExistence type="predicted"/>
<dbReference type="Pfam" id="PF14542">
    <property type="entry name" value="Acetyltransf_CG"/>
    <property type="match status" value="1"/>
</dbReference>